<feature type="transmembrane region" description="Helical" evidence="1">
    <location>
        <begin position="211"/>
        <end position="231"/>
    </location>
</feature>
<gene>
    <name evidence="2" type="ORF">SAMN07250955_106270</name>
</gene>
<keyword evidence="1" id="KW-0472">Membrane</keyword>
<feature type="transmembrane region" description="Helical" evidence="1">
    <location>
        <begin position="102"/>
        <end position="119"/>
    </location>
</feature>
<feature type="transmembrane region" description="Helical" evidence="1">
    <location>
        <begin position="34"/>
        <end position="53"/>
    </location>
</feature>
<accession>A0A212R9V1</accession>
<evidence type="ECO:0000313" key="3">
    <source>
        <dbReference type="Proteomes" id="UP000197065"/>
    </source>
</evidence>
<keyword evidence="1" id="KW-0812">Transmembrane</keyword>
<feature type="transmembrane region" description="Helical" evidence="1">
    <location>
        <begin position="184"/>
        <end position="204"/>
    </location>
</feature>
<name>A0A212R9V1_9PROT</name>
<evidence type="ECO:0000256" key="1">
    <source>
        <dbReference type="SAM" id="Phobius"/>
    </source>
</evidence>
<evidence type="ECO:0000313" key="2">
    <source>
        <dbReference type="EMBL" id="SNB68977.1"/>
    </source>
</evidence>
<keyword evidence="3" id="KW-1185">Reference proteome</keyword>
<proteinExistence type="predicted"/>
<feature type="transmembrane region" description="Helical" evidence="1">
    <location>
        <begin position="131"/>
        <end position="152"/>
    </location>
</feature>
<dbReference type="AlphaFoldDB" id="A0A212R9V1"/>
<sequence>MASFNLHPIEPGWPRRWIVEAVRLIFESPIPTTVAALGFLVVPLLAFVPAALIGVPRLMLALTTLAMAPLYALVVLCFSAWLAGRGRSVPFARVGRLFLQELIPALAKGALLAALLVDGHTNGARDGQPTGALEVVGSLAVIVSLNALPSMWLEPFVRHLALETGAPLWRPTALLTLFSALRRVVPLPAMLALQLAPTLPFLLVVDSRFSLLRLAALPLLLLVQATGWIAYREVFHGPKSSVRRRAFAFAHEAG</sequence>
<protein>
    <submittedName>
        <fullName evidence="2">Uncharacterized protein</fullName>
    </submittedName>
</protein>
<reference evidence="2 3" key="1">
    <citation type="submission" date="2017-06" db="EMBL/GenBank/DDBJ databases">
        <authorList>
            <person name="Kim H.J."/>
            <person name="Triplett B.A."/>
        </authorList>
    </citation>
    <scope>NUCLEOTIDE SEQUENCE [LARGE SCALE GENOMIC DNA]</scope>
    <source>
        <strain evidence="2 3">B29T1</strain>
    </source>
</reference>
<dbReference type="Proteomes" id="UP000197065">
    <property type="component" value="Unassembled WGS sequence"/>
</dbReference>
<dbReference type="EMBL" id="FYEH01000006">
    <property type="protein sequence ID" value="SNB68977.1"/>
    <property type="molecule type" value="Genomic_DNA"/>
</dbReference>
<keyword evidence="1" id="KW-1133">Transmembrane helix</keyword>
<dbReference type="RefSeq" id="WP_088561549.1">
    <property type="nucleotide sequence ID" value="NZ_FYEH01000006.1"/>
</dbReference>
<organism evidence="2 3">
    <name type="scientific">Arboricoccus pini</name>
    <dbReference type="NCBI Taxonomy" id="1963835"/>
    <lineage>
        <taxon>Bacteria</taxon>
        <taxon>Pseudomonadati</taxon>
        <taxon>Pseudomonadota</taxon>
        <taxon>Alphaproteobacteria</taxon>
        <taxon>Geminicoccales</taxon>
        <taxon>Geminicoccaceae</taxon>
        <taxon>Arboricoccus</taxon>
    </lineage>
</organism>
<feature type="transmembrane region" description="Helical" evidence="1">
    <location>
        <begin position="60"/>
        <end position="82"/>
    </location>
</feature>